<dbReference type="Proteomes" id="UP000631114">
    <property type="component" value="Unassembled WGS sequence"/>
</dbReference>
<proteinExistence type="predicted"/>
<gene>
    <name evidence="2" type="ORF">IFM89_023233</name>
</gene>
<dbReference type="InterPro" id="IPR032675">
    <property type="entry name" value="LRR_dom_sf"/>
</dbReference>
<accession>A0A835J049</accession>
<dbReference type="EMBL" id="JADFTS010000001">
    <property type="protein sequence ID" value="KAF9625472.1"/>
    <property type="molecule type" value="Genomic_DNA"/>
</dbReference>
<evidence type="ECO:0000313" key="2">
    <source>
        <dbReference type="EMBL" id="KAF9625472.1"/>
    </source>
</evidence>
<dbReference type="AlphaFoldDB" id="A0A835J049"/>
<evidence type="ECO:0000256" key="1">
    <source>
        <dbReference type="SAM" id="MobiDB-lite"/>
    </source>
</evidence>
<keyword evidence="3" id="KW-1185">Reference proteome</keyword>
<dbReference type="OrthoDB" id="2014311at2759"/>
<feature type="region of interest" description="Disordered" evidence="1">
    <location>
        <begin position="20"/>
        <end position="39"/>
    </location>
</feature>
<evidence type="ECO:0000313" key="3">
    <source>
        <dbReference type="Proteomes" id="UP000631114"/>
    </source>
</evidence>
<reference evidence="2 3" key="1">
    <citation type="submission" date="2020-10" db="EMBL/GenBank/DDBJ databases">
        <title>The Coptis chinensis genome and diversification of protoberbering-type alkaloids.</title>
        <authorList>
            <person name="Wang B."/>
            <person name="Shu S."/>
            <person name="Song C."/>
            <person name="Liu Y."/>
        </authorList>
    </citation>
    <scope>NUCLEOTIDE SEQUENCE [LARGE SCALE GENOMIC DNA]</scope>
    <source>
        <strain evidence="2">HL-2020</strain>
        <tissue evidence="2">Leaf</tissue>
    </source>
</reference>
<organism evidence="2 3">
    <name type="scientific">Coptis chinensis</name>
    <dbReference type="NCBI Taxonomy" id="261450"/>
    <lineage>
        <taxon>Eukaryota</taxon>
        <taxon>Viridiplantae</taxon>
        <taxon>Streptophyta</taxon>
        <taxon>Embryophyta</taxon>
        <taxon>Tracheophyta</taxon>
        <taxon>Spermatophyta</taxon>
        <taxon>Magnoliopsida</taxon>
        <taxon>Ranunculales</taxon>
        <taxon>Ranunculaceae</taxon>
        <taxon>Coptidoideae</taxon>
        <taxon>Coptis</taxon>
    </lineage>
</organism>
<name>A0A835J049_9MAGN</name>
<dbReference type="Gene3D" id="3.80.10.10">
    <property type="entry name" value="Ribonuclease Inhibitor"/>
    <property type="match status" value="1"/>
</dbReference>
<comment type="caution">
    <text evidence="2">The sequence shown here is derived from an EMBL/GenBank/DDBJ whole genome shotgun (WGS) entry which is preliminary data.</text>
</comment>
<protein>
    <submittedName>
        <fullName evidence="2">Uncharacterized protein</fullName>
    </submittedName>
</protein>
<sequence>MQRVAQEKEEERRLEIEEIKRQAQEKDEQRRHEIDEMKSDWMHEMDMETRLMQKVANFAQMKLGKFQVPLISDCESLASLSGMRYLNLHFKTRDLARCEKMHIRRGDMDGLTSLRTLEIEEIPNLVSIPKGLRECHRIKGV</sequence>